<name>A0A285LTF3_9NOCA</name>
<evidence type="ECO:0000313" key="1">
    <source>
        <dbReference type="EMBL" id="SNY88189.1"/>
    </source>
</evidence>
<protein>
    <submittedName>
        <fullName evidence="1">Uncharacterized protein</fullName>
    </submittedName>
</protein>
<dbReference type="RefSeq" id="WP_067787682.1">
    <property type="nucleotide sequence ID" value="NZ_JAMTCW010000003.1"/>
</dbReference>
<organism evidence="1 2">
    <name type="scientific">Nocardia amikacinitolerans</name>
    <dbReference type="NCBI Taxonomy" id="756689"/>
    <lineage>
        <taxon>Bacteria</taxon>
        <taxon>Bacillati</taxon>
        <taxon>Actinomycetota</taxon>
        <taxon>Actinomycetes</taxon>
        <taxon>Mycobacteriales</taxon>
        <taxon>Nocardiaceae</taxon>
        <taxon>Nocardia</taxon>
    </lineage>
</organism>
<accession>A0A285LTF3</accession>
<dbReference type="Proteomes" id="UP000219565">
    <property type="component" value="Unassembled WGS sequence"/>
</dbReference>
<gene>
    <name evidence="1" type="ORF">SAMN04244553_5153</name>
</gene>
<proteinExistence type="predicted"/>
<evidence type="ECO:0000313" key="2">
    <source>
        <dbReference type="Proteomes" id="UP000219565"/>
    </source>
</evidence>
<dbReference type="OrthoDB" id="4554356at2"/>
<keyword evidence="2" id="KW-1185">Reference proteome</keyword>
<dbReference type="STRING" id="1379680.GCA_001612615_04228"/>
<sequence length="103" mass="11545">MRVESPDYRELIGALFADEFADGAVDLEALRGIHAGEFGTWLTALDRSGLFDKEALATIADQWRRDPMLLLDALLADADDVTRRRWLMAWSSLDRPEPLGQIG</sequence>
<dbReference type="AlphaFoldDB" id="A0A285LTF3"/>
<reference evidence="1 2" key="1">
    <citation type="submission" date="2017-09" db="EMBL/GenBank/DDBJ databases">
        <authorList>
            <person name="Ehlers B."/>
            <person name="Leendertz F.H."/>
        </authorList>
    </citation>
    <scope>NUCLEOTIDE SEQUENCE [LARGE SCALE GENOMIC DNA]</scope>
    <source>
        <strain evidence="1 2">DSM 45537</strain>
    </source>
</reference>
<dbReference type="EMBL" id="OBEG01000005">
    <property type="protein sequence ID" value="SNY88189.1"/>
    <property type="molecule type" value="Genomic_DNA"/>
</dbReference>